<dbReference type="RefSeq" id="WP_087918395.1">
    <property type="nucleotide sequence ID" value="NZ_CP021780.1"/>
</dbReference>
<evidence type="ECO:0000313" key="2">
    <source>
        <dbReference type="EMBL" id="ASA24424.1"/>
    </source>
</evidence>
<dbReference type="Gene3D" id="3.20.20.190">
    <property type="entry name" value="Phosphatidylinositol (PI) phosphodiesterase"/>
    <property type="match status" value="1"/>
</dbReference>
<dbReference type="Proteomes" id="UP000249890">
    <property type="component" value="Chromosome"/>
</dbReference>
<dbReference type="InterPro" id="IPR030395">
    <property type="entry name" value="GP_PDE_dom"/>
</dbReference>
<dbReference type="GO" id="GO:0008081">
    <property type="term" value="F:phosphoric diester hydrolase activity"/>
    <property type="evidence" value="ECO:0007669"/>
    <property type="project" value="InterPro"/>
</dbReference>
<dbReference type="GO" id="GO:0006629">
    <property type="term" value="P:lipid metabolic process"/>
    <property type="evidence" value="ECO:0007669"/>
    <property type="project" value="InterPro"/>
</dbReference>
<evidence type="ECO:0000313" key="3">
    <source>
        <dbReference type="Proteomes" id="UP000249890"/>
    </source>
</evidence>
<proteinExistence type="predicted"/>
<dbReference type="SUPFAM" id="SSF51695">
    <property type="entry name" value="PLC-like phosphodiesterases"/>
    <property type="match status" value="1"/>
</dbReference>
<organism evidence="2 3">
    <name type="scientific">Paenibacillus donghaensis</name>
    <dbReference type="NCBI Taxonomy" id="414771"/>
    <lineage>
        <taxon>Bacteria</taxon>
        <taxon>Bacillati</taxon>
        <taxon>Bacillota</taxon>
        <taxon>Bacilli</taxon>
        <taxon>Bacillales</taxon>
        <taxon>Paenibacillaceae</taxon>
        <taxon>Paenibacillus</taxon>
    </lineage>
</organism>
<dbReference type="EMBL" id="CP021780">
    <property type="protein sequence ID" value="ASA24424.1"/>
    <property type="molecule type" value="Genomic_DNA"/>
</dbReference>
<sequence>MKKKWLAFGIVLVALALIIVIILTQEKKEEPATGFAAHRIIAHGMGGIAGHAYSNSFDAFIANYEQGTRIFETDLLLSSDGQLVARHEWTANMSKLLGQLDVLPEDRQGAVLGHQELMDTPILELFSPLDFAKILDLMVYYPDAYIVTDTKETDPALVKQQFELISAAASRRDPALLDRIVPQIYSQSMLEEIRKVYPFPHVIYTLYQSQDTDEQVIAFAQTSGVDITMPVSRATTTFVQKLKQTGARIYVHKLNNEQEIKKLYELGVDGFYTDFVSEEDFGHLPGLRDSR</sequence>
<dbReference type="CDD" id="cd08583">
    <property type="entry name" value="PI-PLCc_GDPD_SF_unchar1"/>
    <property type="match status" value="1"/>
</dbReference>
<feature type="domain" description="GP-PDE" evidence="1">
    <location>
        <begin position="38"/>
        <end position="283"/>
    </location>
</feature>
<gene>
    <name evidence="2" type="ORF">B9T62_28940</name>
</gene>
<dbReference type="PROSITE" id="PS51704">
    <property type="entry name" value="GP_PDE"/>
    <property type="match status" value="1"/>
</dbReference>
<accession>A0A2Z2KED2</accession>
<dbReference type="AlphaFoldDB" id="A0A2Z2KED2"/>
<dbReference type="PANTHER" id="PTHR46211:SF1">
    <property type="entry name" value="GLYCEROPHOSPHODIESTER PHOSPHODIESTERASE, CYTOPLASMIC"/>
    <property type="match status" value="1"/>
</dbReference>
<dbReference type="KEGG" id="pdh:B9T62_28940"/>
<keyword evidence="3" id="KW-1185">Reference proteome</keyword>
<dbReference type="InterPro" id="IPR017946">
    <property type="entry name" value="PLC-like_Pdiesterase_TIM-brl"/>
</dbReference>
<dbReference type="OrthoDB" id="2033680at2"/>
<evidence type="ECO:0000259" key="1">
    <source>
        <dbReference type="PROSITE" id="PS51704"/>
    </source>
</evidence>
<dbReference type="Pfam" id="PF03009">
    <property type="entry name" value="GDPD"/>
    <property type="match status" value="1"/>
</dbReference>
<protein>
    <recommendedName>
        <fullName evidence="1">GP-PDE domain-containing protein</fullName>
    </recommendedName>
</protein>
<reference evidence="2 3" key="1">
    <citation type="submission" date="2017-06" db="EMBL/GenBank/DDBJ databases">
        <title>Complete genome sequence of Paenibacillus donghaensis KCTC 13049T isolated from East Sea sediment, South Korea.</title>
        <authorList>
            <person name="Jung B.K."/>
            <person name="Hong S.-J."/>
            <person name="Shin J.-H."/>
        </authorList>
    </citation>
    <scope>NUCLEOTIDE SEQUENCE [LARGE SCALE GENOMIC DNA]</scope>
    <source>
        <strain evidence="2 3">KCTC 13049</strain>
    </source>
</reference>
<dbReference type="PANTHER" id="PTHR46211">
    <property type="entry name" value="GLYCEROPHOSPHORYL DIESTER PHOSPHODIESTERASE"/>
    <property type="match status" value="1"/>
</dbReference>
<name>A0A2Z2KED2_9BACL</name>